<comment type="similarity">
    <text evidence="4">Belongs to the RBT5 family.</text>
</comment>
<evidence type="ECO:0000256" key="3">
    <source>
        <dbReference type="ARBA" id="ARBA00004613"/>
    </source>
</evidence>
<dbReference type="InterPro" id="IPR049326">
    <property type="entry name" value="Rhodopsin_dom_fungi"/>
</dbReference>
<comment type="subcellular location">
    <subcellularLocation>
        <location evidence="2">Membrane</location>
        <topology evidence="2">Lipid-anchor</topology>
        <topology evidence="2">GPI-anchor</topology>
    </subcellularLocation>
    <subcellularLocation>
        <location evidence="1">Membrane</location>
        <topology evidence="1">Multi-pass membrane protein</topology>
    </subcellularLocation>
    <subcellularLocation>
        <location evidence="3">Secreted</location>
    </subcellularLocation>
</comment>
<evidence type="ECO:0000313" key="18">
    <source>
        <dbReference type="Proteomes" id="UP000622797"/>
    </source>
</evidence>
<feature type="domain" description="CFEM" evidence="15">
    <location>
        <begin position="11"/>
        <end position="57"/>
    </location>
</feature>
<evidence type="ECO:0000256" key="5">
    <source>
        <dbReference type="ARBA" id="ARBA00022525"/>
    </source>
</evidence>
<sequence length="299" mass="33509">MTLELNASFQKQCLSETITAVGCEDADLLCICTAISPQSELLACIQTACNTESAMSMVPNTHVSLTSFAKIFAVASHSLLSLCNVPSRDKSADYKTLCITLVVVSSFLVVQRFAFKIYAKLDLGPDDWLALAATVLNLVSAFLILYGLLANGLGQDIWGLPRSNITRYGIYLYTTAILYFVEVALLKLSMLFFYLRIFPTSYSRWCIWSTIIFNSVFTVVFNIVIAFCQCKPIDYFWNRWNGQDQGKCLNINAIAWSNSAINIALDIWMLSIPLWHLHYLNLSLKKKMEVGLMFSFGGL</sequence>
<dbReference type="AlphaFoldDB" id="A0A8H4SPM8"/>
<keyword evidence="18" id="KW-1185">Reference proteome</keyword>
<evidence type="ECO:0000256" key="1">
    <source>
        <dbReference type="ARBA" id="ARBA00004141"/>
    </source>
</evidence>
<dbReference type="Pfam" id="PF20684">
    <property type="entry name" value="Fung_rhodopsin"/>
    <property type="match status" value="1"/>
</dbReference>
<feature type="transmembrane region" description="Helical" evidence="14">
    <location>
        <begin position="97"/>
        <end position="115"/>
    </location>
</feature>
<dbReference type="Proteomes" id="UP000622797">
    <property type="component" value="Unassembled WGS sequence"/>
</dbReference>
<evidence type="ECO:0008006" key="19">
    <source>
        <dbReference type="Google" id="ProtNLM"/>
    </source>
</evidence>
<organism evidence="17 18">
    <name type="scientific">Fusarium sarcochroum</name>
    <dbReference type="NCBI Taxonomy" id="1208366"/>
    <lineage>
        <taxon>Eukaryota</taxon>
        <taxon>Fungi</taxon>
        <taxon>Dikarya</taxon>
        <taxon>Ascomycota</taxon>
        <taxon>Pezizomycotina</taxon>
        <taxon>Sordariomycetes</taxon>
        <taxon>Hypocreomycetidae</taxon>
        <taxon>Hypocreales</taxon>
        <taxon>Nectriaceae</taxon>
        <taxon>Fusarium</taxon>
        <taxon>Fusarium lateritium species complex</taxon>
    </lineage>
</organism>
<dbReference type="GO" id="GO:0098552">
    <property type="term" value="C:side of membrane"/>
    <property type="evidence" value="ECO:0007669"/>
    <property type="project" value="UniProtKB-KW"/>
</dbReference>
<dbReference type="EMBL" id="JABEXW010001586">
    <property type="protein sequence ID" value="KAF4943298.1"/>
    <property type="molecule type" value="Genomic_DNA"/>
</dbReference>
<dbReference type="GO" id="GO:0005576">
    <property type="term" value="C:extracellular region"/>
    <property type="evidence" value="ECO:0007669"/>
    <property type="project" value="UniProtKB-SubCell"/>
</dbReference>
<evidence type="ECO:0000259" key="15">
    <source>
        <dbReference type="Pfam" id="PF05730"/>
    </source>
</evidence>
<dbReference type="PANTHER" id="PTHR33048">
    <property type="entry name" value="PTH11-LIKE INTEGRAL MEMBRANE PROTEIN (AFU_ORTHOLOGUE AFUA_5G11245)"/>
    <property type="match status" value="1"/>
</dbReference>
<comment type="similarity">
    <text evidence="13">Belongs to the SAT4 family.</text>
</comment>
<reference evidence="17" key="1">
    <citation type="journal article" date="2020" name="BMC Genomics">
        <title>Correction to: Identification and distribution of gene clusters required for synthesis of sphingolipid metabolism inhibitors in diverse species of the filamentous fungus Fusarium.</title>
        <authorList>
            <person name="Kim H.S."/>
            <person name="Lohmar J.M."/>
            <person name="Busman M."/>
            <person name="Brown D.W."/>
            <person name="Naumann T.A."/>
            <person name="Divon H.H."/>
            <person name="Lysoe E."/>
            <person name="Uhlig S."/>
            <person name="Proctor R.H."/>
        </authorList>
    </citation>
    <scope>NUCLEOTIDE SEQUENCE</scope>
    <source>
        <strain evidence="17">NRRL 20472</strain>
    </source>
</reference>
<feature type="transmembrane region" description="Helical" evidence="14">
    <location>
        <begin position="127"/>
        <end position="149"/>
    </location>
</feature>
<keyword evidence="11" id="KW-1015">Disulfide bond</keyword>
<accession>A0A8H4SPM8</accession>
<evidence type="ECO:0000256" key="10">
    <source>
        <dbReference type="ARBA" id="ARBA00023136"/>
    </source>
</evidence>
<evidence type="ECO:0000313" key="17">
    <source>
        <dbReference type="EMBL" id="KAF4943298.1"/>
    </source>
</evidence>
<evidence type="ECO:0000256" key="6">
    <source>
        <dbReference type="ARBA" id="ARBA00022622"/>
    </source>
</evidence>
<evidence type="ECO:0000256" key="4">
    <source>
        <dbReference type="ARBA" id="ARBA00010031"/>
    </source>
</evidence>
<keyword evidence="6" id="KW-0336">GPI-anchor</keyword>
<keyword evidence="6" id="KW-0325">Glycoprotein</keyword>
<evidence type="ECO:0000256" key="12">
    <source>
        <dbReference type="ARBA" id="ARBA00023288"/>
    </source>
</evidence>
<dbReference type="InterPro" id="IPR052337">
    <property type="entry name" value="SAT4-like"/>
</dbReference>
<evidence type="ECO:0000256" key="11">
    <source>
        <dbReference type="ARBA" id="ARBA00023157"/>
    </source>
</evidence>
<dbReference type="OrthoDB" id="2496787at2759"/>
<feature type="domain" description="Rhodopsin" evidence="16">
    <location>
        <begin position="112"/>
        <end position="298"/>
    </location>
</feature>
<feature type="transmembrane region" description="Helical" evidence="14">
    <location>
        <begin position="249"/>
        <end position="275"/>
    </location>
</feature>
<reference evidence="17" key="2">
    <citation type="submission" date="2020-05" db="EMBL/GenBank/DDBJ databases">
        <authorList>
            <person name="Kim H.-S."/>
            <person name="Proctor R.H."/>
            <person name="Brown D.W."/>
        </authorList>
    </citation>
    <scope>NUCLEOTIDE SEQUENCE</scope>
    <source>
        <strain evidence="17">NRRL 20472</strain>
    </source>
</reference>
<evidence type="ECO:0000256" key="14">
    <source>
        <dbReference type="SAM" id="Phobius"/>
    </source>
</evidence>
<evidence type="ECO:0000256" key="7">
    <source>
        <dbReference type="ARBA" id="ARBA00022692"/>
    </source>
</evidence>
<comment type="caution">
    <text evidence="17">The sequence shown here is derived from an EMBL/GenBank/DDBJ whole genome shotgun (WGS) entry which is preliminary data.</text>
</comment>
<keyword evidence="5" id="KW-0964">Secreted</keyword>
<keyword evidence="10 14" id="KW-0472">Membrane</keyword>
<keyword evidence="9 14" id="KW-1133">Transmembrane helix</keyword>
<proteinExistence type="inferred from homology"/>
<feature type="transmembrane region" description="Helical" evidence="14">
    <location>
        <begin position="170"/>
        <end position="195"/>
    </location>
</feature>
<protein>
    <recommendedName>
        <fullName evidence="19">Extracellular membrane protein CFEM domain-containing protein</fullName>
    </recommendedName>
</protein>
<dbReference type="Pfam" id="PF05730">
    <property type="entry name" value="CFEM"/>
    <property type="match status" value="1"/>
</dbReference>
<gene>
    <name evidence="17" type="ORF">FSARC_14958</name>
</gene>
<evidence type="ECO:0000259" key="16">
    <source>
        <dbReference type="Pfam" id="PF20684"/>
    </source>
</evidence>
<keyword evidence="8" id="KW-0732">Signal</keyword>
<evidence type="ECO:0000256" key="13">
    <source>
        <dbReference type="ARBA" id="ARBA00038359"/>
    </source>
</evidence>
<evidence type="ECO:0000256" key="9">
    <source>
        <dbReference type="ARBA" id="ARBA00022989"/>
    </source>
</evidence>
<name>A0A8H4SPM8_9HYPO</name>
<evidence type="ECO:0000256" key="8">
    <source>
        <dbReference type="ARBA" id="ARBA00022729"/>
    </source>
</evidence>
<keyword evidence="7 14" id="KW-0812">Transmembrane</keyword>
<feature type="transmembrane region" description="Helical" evidence="14">
    <location>
        <begin position="207"/>
        <end position="228"/>
    </location>
</feature>
<evidence type="ECO:0000256" key="2">
    <source>
        <dbReference type="ARBA" id="ARBA00004589"/>
    </source>
</evidence>
<keyword evidence="12" id="KW-0449">Lipoprotein</keyword>
<dbReference type="InterPro" id="IPR008427">
    <property type="entry name" value="Extracellular_membr_CFEM_dom"/>
</dbReference>
<dbReference type="PANTHER" id="PTHR33048:SF143">
    <property type="entry name" value="EXTRACELLULAR MEMBRANE PROTEIN CFEM DOMAIN-CONTAINING PROTEIN-RELATED"/>
    <property type="match status" value="1"/>
</dbReference>